<dbReference type="Proteomes" id="UP000290545">
    <property type="component" value="Unassembled WGS sequence"/>
</dbReference>
<comment type="caution">
    <text evidence="12">The sequence shown here is derived from an EMBL/GenBank/DDBJ whole genome shotgun (WGS) entry which is preliminary data.</text>
</comment>
<dbReference type="EMBL" id="SDHZ01000001">
    <property type="protein sequence ID" value="RXK87036.1"/>
    <property type="molecule type" value="Genomic_DNA"/>
</dbReference>
<comment type="catalytic activity">
    <reaction evidence="9">
        <text>ATP + H2O = ADP + phosphate + H(+)</text>
        <dbReference type="Rhea" id="RHEA:13065"/>
        <dbReference type="ChEBI" id="CHEBI:15377"/>
        <dbReference type="ChEBI" id="CHEBI:15378"/>
        <dbReference type="ChEBI" id="CHEBI:30616"/>
        <dbReference type="ChEBI" id="CHEBI:43474"/>
        <dbReference type="ChEBI" id="CHEBI:456216"/>
        <dbReference type="EC" id="5.6.2.4"/>
    </reaction>
</comment>
<gene>
    <name evidence="12" type="ORF">ESB13_09700</name>
</gene>
<evidence type="ECO:0000256" key="1">
    <source>
        <dbReference type="ARBA" id="ARBA00022741"/>
    </source>
</evidence>
<evidence type="ECO:0000256" key="2">
    <source>
        <dbReference type="ARBA" id="ARBA00022801"/>
    </source>
</evidence>
<feature type="binding site" evidence="10">
    <location>
        <begin position="21"/>
        <end position="28"/>
    </location>
    <ligand>
        <name>ATP</name>
        <dbReference type="ChEBI" id="CHEBI:30616"/>
    </ligand>
</feature>
<dbReference type="Gene3D" id="3.40.50.300">
    <property type="entry name" value="P-loop containing nucleotide triphosphate hydrolases"/>
    <property type="match status" value="2"/>
</dbReference>
<dbReference type="SUPFAM" id="SSF52540">
    <property type="entry name" value="P-loop containing nucleoside triphosphate hydrolases"/>
    <property type="match status" value="1"/>
</dbReference>
<organism evidence="12 13">
    <name type="scientific">Filimonas effusa</name>
    <dbReference type="NCBI Taxonomy" id="2508721"/>
    <lineage>
        <taxon>Bacteria</taxon>
        <taxon>Pseudomonadati</taxon>
        <taxon>Bacteroidota</taxon>
        <taxon>Chitinophagia</taxon>
        <taxon>Chitinophagales</taxon>
        <taxon>Chitinophagaceae</taxon>
        <taxon>Filimonas</taxon>
    </lineage>
</organism>
<dbReference type="InterPro" id="IPR014016">
    <property type="entry name" value="UvrD-like_ATP-bd"/>
</dbReference>
<evidence type="ECO:0000256" key="4">
    <source>
        <dbReference type="ARBA" id="ARBA00022840"/>
    </source>
</evidence>
<sequence length="545" mass="61987">MKPTVQQEKIIDAPGSLVIVANPGSGKTFVLSEKIKKILPDTLEIKGVIAISYTNKASHELRSRCLKEGLAPKASFFGTMDKFYLSEIVIPFAKQLFGIPKVEVGIVRRCDLEGNIQEELNWLDDAIDLENLPHEHVSFLKKLFLKGKVVLESVGLLSIYIFDNSKACRNYIKARYTYIIIDEYQDTGKEQHLLFLKIKELGLYAIAVGDANQSIFKFSGKSSDYLIDLAKRKEDFTLFPLDYNHRCDASIINYSLLLLNEDSDLLPYKDIHVFEKKVQGNETQIAEWLRKSMAQYIGKYSVEKENKIGILVRNGRTGTLIHNNIGLPHKYFEATPLDEDFTIWSGLFRELLSIVFDKKLSKTAFVENYISADINRFKVIEILKQIGRLEAELAAPHFDVVSAVSLAENIVAHLHPTGKNANSIGLVKEVLSDSRLLESYKPAAANEIQIMTLHKSKGLEFDIVFHLDLYEWILPKKEIQDNKSCFSDIVQDINLHYVGITRAKKCCVLCYSTKRTNYKQEQKNGNPSEFLQLTALRSKRHPSPF</sequence>
<dbReference type="PROSITE" id="PS51198">
    <property type="entry name" value="UVRD_HELICASE_ATP_BIND"/>
    <property type="match status" value="1"/>
</dbReference>
<keyword evidence="2 10" id="KW-0378">Hydrolase</keyword>
<evidence type="ECO:0000256" key="10">
    <source>
        <dbReference type="PROSITE-ProRule" id="PRU00560"/>
    </source>
</evidence>
<evidence type="ECO:0000256" key="3">
    <source>
        <dbReference type="ARBA" id="ARBA00022806"/>
    </source>
</evidence>
<dbReference type="PANTHER" id="PTHR11070:SF2">
    <property type="entry name" value="ATP-DEPENDENT DNA HELICASE SRS2"/>
    <property type="match status" value="1"/>
</dbReference>
<name>A0A4V1MAT9_9BACT</name>
<keyword evidence="5" id="KW-0413">Isomerase</keyword>
<dbReference type="Pfam" id="PF13361">
    <property type="entry name" value="UvrD_C"/>
    <property type="match status" value="1"/>
</dbReference>
<feature type="domain" description="UvrD-like helicase ATP-binding" evidence="11">
    <location>
        <begin position="1"/>
        <end position="248"/>
    </location>
</feature>
<dbReference type="GO" id="GO:0005524">
    <property type="term" value="F:ATP binding"/>
    <property type="evidence" value="ECO:0007669"/>
    <property type="project" value="UniProtKB-UniRule"/>
</dbReference>
<evidence type="ECO:0000256" key="5">
    <source>
        <dbReference type="ARBA" id="ARBA00023235"/>
    </source>
</evidence>
<keyword evidence="1 10" id="KW-0547">Nucleotide-binding</keyword>
<dbReference type="GO" id="GO:0043138">
    <property type="term" value="F:3'-5' DNA helicase activity"/>
    <property type="evidence" value="ECO:0007669"/>
    <property type="project" value="UniProtKB-EC"/>
</dbReference>
<reference evidence="12 13" key="1">
    <citation type="submission" date="2019-01" db="EMBL/GenBank/DDBJ databases">
        <title>Filimonas sp. strain TTM-71.</title>
        <authorList>
            <person name="Chen W.-M."/>
        </authorList>
    </citation>
    <scope>NUCLEOTIDE SEQUENCE [LARGE SCALE GENOMIC DNA]</scope>
    <source>
        <strain evidence="12 13">TTM-71</strain>
    </source>
</reference>
<dbReference type="GO" id="GO:0000725">
    <property type="term" value="P:recombinational repair"/>
    <property type="evidence" value="ECO:0007669"/>
    <property type="project" value="TreeGrafter"/>
</dbReference>
<evidence type="ECO:0000259" key="11">
    <source>
        <dbReference type="PROSITE" id="PS51198"/>
    </source>
</evidence>
<dbReference type="InterPro" id="IPR027417">
    <property type="entry name" value="P-loop_NTPase"/>
</dbReference>
<comment type="catalytic activity">
    <reaction evidence="6">
        <text>Couples ATP hydrolysis with the unwinding of duplex DNA by translocating in the 3'-5' direction.</text>
        <dbReference type="EC" id="5.6.2.4"/>
    </reaction>
</comment>
<evidence type="ECO:0000313" key="12">
    <source>
        <dbReference type="EMBL" id="RXK87036.1"/>
    </source>
</evidence>
<keyword evidence="4 10" id="KW-0067">ATP-binding</keyword>
<keyword evidence="3 10" id="KW-0347">Helicase</keyword>
<dbReference type="EC" id="5.6.2.4" evidence="7"/>
<evidence type="ECO:0000256" key="8">
    <source>
        <dbReference type="ARBA" id="ARBA00034923"/>
    </source>
</evidence>
<dbReference type="GO" id="GO:0016887">
    <property type="term" value="F:ATP hydrolysis activity"/>
    <property type="evidence" value="ECO:0007669"/>
    <property type="project" value="RHEA"/>
</dbReference>
<accession>A0A4V1MAT9</accession>
<keyword evidence="13" id="KW-1185">Reference proteome</keyword>
<evidence type="ECO:0000256" key="6">
    <source>
        <dbReference type="ARBA" id="ARBA00034617"/>
    </source>
</evidence>
<evidence type="ECO:0000313" key="13">
    <source>
        <dbReference type="Proteomes" id="UP000290545"/>
    </source>
</evidence>
<protein>
    <recommendedName>
        <fullName evidence="7">DNA 3'-5' helicase</fullName>
        <ecNumber evidence="7">5.6.2.4</ecNumber>
    </recommendedName>
    <alternativeName>
        <fullName evidence="8">DNA 3'-5' helicase II</fullName>
    </alternativeName>
</protein>
<dbReference type="AlphaFoldDB" id="A0A4V1MAT9"/>
<dbReference type="PANTHER" id="PTHR11070">
    <property type="entry name" value="UVRD / RECB / PCRA DNA HELICASE FAMILY MEMBER"/>
    <property type="match status" value="1"/>
</dbReference>
<dbReference type="OrthoDB" id="1100019at2"/>
<evidence type="ECO:0000256" key="7">
    <source>
        <dbReference type="ARBA" id="ARBA00034808"/>
    </source>
</evidence>
<dbReference type="Pfam" id="PF00580">
    <property type="entry name" value="UvrD-helicase"/>
    <property type="match status" value="2"/>
</dbReference>
<dbReference type="InterPro" id="IPR014017">
    <property type="entry name" value="DNA_helicase_UvrD-like_C"/>
</dbReference>
<dbReference type="GO" id="GO:0003677">
    <property type="term" value="F:DNA binding"/>
    <property type="evidence" value="ECO:0007669"/>
    <property type="project" value="InterPro"/>
</dbReference>
<proteinExistence type="predicted"/>
<dbReference type="RefSeq" id="WP_129002786.1">
    <property type="nucleotide sequence ID" value="NZ_SDHZ01000001.1"/>
</dbReference>
<dbReference type="InterPro" id="IPR000212">
    <property type="entry name" value="DNA_helicase_UvrD/REP"/>
</dbReference>
<evidence type="ECO:0000256" key="9">
    <source>
        <dbReference type="ARBA" id="ARBA00048988"/>
    </source>
</evidence>